<dbReference type="PRINTS" id="PR00039">
    <property type="entry name" value="HTHLYSR"/>
</dbReference>
<dbReference type="Pfam" id="PF03466">
    <property type="entry name" value="LysR_substrate"/>
    <property type="match status" value="1"/>
</dbReference>
<comment type="similarity">
    <text evidence="2">Belongs to the LysR transcriptional regulatory family.</text>
</comment>
<dbReference type="Gene3D" id="1.10.10.10">
    <property type="entry name" value="Winged helix-like DNA-binding domain superfamily/Winged helix DNA-binding domain"/>
    <property type="match status" value="1"/>
</dbReference>
<dbReference type="InterPro" id="IPR036390">
    <property type="entry name" value="WH_DNA-bd_sf"/>
</dbReference>
<dbReference type="InterPro" id="IPR005119">
    <property type="entry name" value="LysR_subst-bd"/>
</dbReference>
<dbReference type="AlphaFoldDB" id="A0A1L3F5N8"/>
<dbReference type="GO" id="GO:0003677">
    <property type="term" value="F:DNA binding"/>
    <property type="evidence" value="ECO:0007669"/>
    <property type="project" value="UniProtKB-KW"/>
</dbReference>
<dbReference type="GO" id="GO:0003700">
    <property type="term" value="F:DNA-binding transcription factor activity"/>
    <property type="evidence" value="ECO:0007669"/>
    <property type="project" value="InterPro"/>
</dbReference>
<name>A0A1L3F5N8_BRAJP</name>
<dbReference type="PANTHER" id="PTHR30419">
    <property type="entry name" value="HTH-TYPE TRANSCRIPTIONAL REGULATOR YBHD"/>
    <property type="match status" value="1"/>
</dbReference>
<dbReference type="Proteomes" id="UP000181962">
    <property type="component" value="Chromosome"/>
</dbReference>
<keyword evidence="3" id="KW-0805">Transcription regulation</keyword>
<dbReference type="EMBL" id="CP017637">
    <property type="protein sequence ID" value="APG08621.1"/>
    <property type="molecule type" value="Genomic_DNA"/>
</dbReference>
<protein>
    <submittedName>
        <fullName evidence="7">LysR family transcriptional regulator</fullName>
    </submittedName>
</protein>
<sequence>MEGNAVNLRRLNHVVALADTLHFARAAAAAHLSQPAFSRSIQAIENDLGIRLFDRDVGDVRPTRAGEFVIERARKLLFEARCLQRDVDLYRDSQLGDTAFGVGPLLTATLMPRALVALRRQHPQVALRMEVGNWVQLLESLRTESIEFFAADVRDMPGDAALDIQLIGGQQAGLYVRAGHPLAGREHMLQDVWAYGLAAPKLLSPSKVELAALLGLPAGQEAAIALECDNYGLLKTVALTTDTVLGATNAAVRGELESGALVRLVVHGWQSPPSSTGIVCLRGRTSSPAAKATVAAIVRAAAEINV</sequence>
<evidence type="ECO:0000256" key="5">
    <source>
        <dbReference type="ARBA" id="ARBA00023163"/>
    </source>
</evidence>
<dbReference type="Pfam" id="PF00126">
    <property type="entry name" value="HTH_1"/>
    <property type="match status" value="1"/>
</dbReference>
<evidence type="ECO:0000256" key="4">
    <source>
        <dbReference type="ARBA" id="ARBA00023125"/>
    </source>
</evidence>
<dbReference type="InterPro" id="IPR050950">
    <property type="entry name" value="HTH-type_LysR_regulators"/>
</dbReference>
<evidence type="ECO:0000256" key="2">
    <source>
        <dbReference type="ARBA" id="ARBA00009437"/>
    </source>
</evidence>
<dbReference type="GO" id="GO:0005829">
    <property type="term" value="C:cytosol"/>
    <property type="evidence" value="ECO:0007669"/>
    <property type="project" value="TreeGrafter"/>
</dbReference>
<proteinExistence type="inferred from homology"/>
<dbReference type="InterPro" id="IPR036388">
    <property type="entry name" value="WH-like_DNA-bd_sf"/>
</dbReference>
<keyword evidence="4" id="KW-0238">DNA-binding</keyword>
<dbReference type="SUPFAM" id="SSF53850">
    <property type="entry name" value="Periplasmic binding protein-like II"/>
    <property type="match status" value="1"/>
</dbReference>
<comment type="function">
    <text evidence="1">NodD regulates the expression of the nodABCFE genes which encode other nodulation proteins. NodD is also a negative regulator of its own expression. Binds flavonoids as inducers.</text>
</comment>
<reference evidence="7 8" key="1">
    <citation type="submission" date="2016-11" db="EMBL/GenBank/DDBJ databases">
        <title>Complete Genome Sequence of Bradyrhizobium sp. strain J5, an isolated from soybean nodule in Hokkaido.</title>
        <authorList>
            <person name="Kanehara K."/>
        </authorList>
    </citation>
    <scope>NUCLEOTIDE SEQUENCE [LARGE SCALE GENOMIC DNA]</scope>
    <source>
        <strain evidence="7 8">J5</strain>
    </source>
</reference>
<dbReference type="PROSITE" id="PS50931">
    <property type="entry name" value="HTH_LYSR"/>
    <property type="match status" value="1"/>
</dbReference>
<evidence type="ECO:0000256" key="3">
    <source>
        <dbReference type="ARBA" id="ARBA00023015"/>
    </source>
</evidence>
<evidence type="ECO:0000313" key="8">
    <source>
        <dbReference type="Proteomes" id="UP000181962"/>
    </source>
</evidence>
<gene>
    <name evidence="7" type="ORF">BKD09_09790</name>
</gene>
<dbReference type="SUPFAM" id="SSF46785">
    <property type="entry name" value="Winged helix' DNA-binding domain"/>
    <property type="match status" value="1"/>
</dbReference>
<evidence type="ECO:0000256" key="1">
    <source>
        <dbReference type="ARBA" id="ARBA00003502"/>
    </source>
</evidence>
<dbReference type="Gene3D" id="3.40.190.10">
    <property type="entry name" value="Periplasmic binding protein-like II"/>
    <property type="match status" value="2"/>
</dbReference>
<accession>A0A1L3F5N8</accession>
<evidence type="ECO:0000259" key="6">
    <source>
        <dbReference type="PROSITE" id="PS50931"/>
    </source>
</evidence>
<dbReference type="InterPro" id="IPR000847">
    <property type="entry name" value="LysR_HTH_N"/>
</dbReference>
<dbReference type="PANTHER" id="PTHR30419:SF30">
    <property type="entry name" value="LYSR FAMILY TRANSCRIPTIONAL REGULATOR"/>
    <property type="match status" value="1"/>
</dbReference>
<keyword evidence="5" id="KW-0804">Transcription</keyword>
<organism evidence="7 8">
    <name type="scientific">Bradyrhizobium japonicum</name>
    <dbReference type="NCBI Taxonomy" id="375"/>
    <lineage>
        <taxon>Bacteria</taxon>
        <taxon>Pseudomonadati</taxon>
        <taxon>Pseudomonadota</taxon>
        <taxon>Alphaproteobacteria</taxon>
        <taxon>Hyphomicrobiales</taxon>
        <taxon>Nitrobacteraceae</taxon>
        <taxon>Bradyrhizobium</taxon>
    </lineage>
</organism>
<evidence type="ECO:0000313" key="7">
    <source>
        <dbReference type="EMBL" id="APG08621.1"/>
    </source>
</evidence>
<feature type="domain" description="HTH lysR-type" evidence="6">
    <location>
        <begin position="6"/>
        <end position="63"/>
    </location>
</feature>
<dbReference type="FunFam" id="1.10.10.10:FF:000001">
    <property type="entry name" value="LysR family transcriptional regulator"/>
    <property type="match status" value="1"/>
</dbReference>